<dbReference type="OrthoDB" id="6426891at2759"/>
<accession>A0A183J248</accession>
<reference evidence="4" key="1">
    <citation type="submission" date="2016-06" db="UniProtKB">
        <authorList>
            <consortium name="WormBaseParasite"/>
        </authorList>
    </citation>
    <scope>IDENTIFICATION</scope>
</reference>
<dbReference type="AlphaFoldDB" id="A0A183J248"/>
<feature type="region of interest" description="Disordered" evidence="1">
    <location>
        <begin position="1"/>
        <end position="25"/>
    </location>
</feature>
<proteinExistence type="predicted"/>
<dbReference type="Proteomes" id="UP000270296">
    <property type="component" value="Unassembled WGS sequence"/>
</dbReference>
<gene>
    <name evidence="2" type="ORF">SBAD_LOCUS9946</name>
</gene>
<evidence type="ECO:0000313" key="4">
    <source>
        <dbReference type="WBParaSite" id="SBAD_0001029801-mRNA-1"/>
    </source>
</evidence>
<evidence type="ECO:0000256" key="1">
    <source>
        <dbReference type="SAM" id="MobiDB-lite"/>
    </source>
</evidence>
<dbReference type="WBParaSite" id="SBAD_0001029801-mRNA-1">
    <property type="protein sequence ID" value="SBAD_0001029801-mRNA-1"/>
    <property type="gene ID" value="SBAD_0001029801"/>
</dbReference>
<protein>
    <submittedName>
        <fullName evidence="2 4">Uncharacterized protein</fullName>
    </submittedName>
</protein>
<evidence type="ECO:0000313" key="2">
    <source>
        <dbReference type="EMBL" id="VDP27522.1"/>
    </source>
</evidence>
<dbReference type="EMBL" id="UZAM01013386">
    <property type="protein sequence ID" value="VDP27522.1"/>
    <property type="molecule type" value="Genomic_DNA"/>
</dbReference>
<organism evidence="4">
    <name type="scientific">Soboliphyme baturini</name>
    <dbReference type="NCBI Taxonomy" id="241478"/>
    <lineage>
        <taxon>Eukaryota</taxon>
        <taxon>Metazoa</taxon>
        <taxon>Ecdysozoa</taxon>
        <taxon>Nematoda</taxon>
        <taxon>Enoplea</taxon>
        <taxon>Dorylaimia</taxon>
        <taxon>Dioctophymatida</taxon>
        <taxon>Dioctophymatoidea</taxon>
        <taxon>Soboliphymatidae</taxon>
        <taxon>Soboliphyme</taxon>
    </lineage>
</organism>
<sequence>MHKSHIEPSAATVHASVARPDRSEVPTRARTLDQTRNTFTCYRCDLPTSLTYIIQSTRGNAPWRPAVDMSTTEHENFCLPQIFMNRRQRSVRLGRRDALREQRPYLRMNQKKTLPGTIAGHSLSALASPHFVSPLTTGDSPCLGSGILTGFPFDQWWHIHIVNASHPRSVLVPLLHSPSSSTQAIHHSLACQIPFDNFH</sequence>
<evidence type="ECO:0000313" key="3">
    <source>
        <dbReference type="Proteomes" id="UP000270296"/>
    </source>
</evidence>
<name>A0A183J248_9BILA</name>
<reference evidence="2 3" key="2">
    <citation type="submission" date="2018-11" db="EMBL/GenBank/DDBJ databases">
        <authorList>
            <consortium name="Pathogen Informatics"/>
        </authorList>
    </citation>
    <scope>NUCLEOTIDE SEQUENCE [LARGE SCALE GENOMIC DNA]</scope>
</reference>
<keyword evidence="3" id="KW-1185">Reference proteome</keyword>